<gene>
    <name evidence="2" type="ORF">COS53_02850</name>
</gene>
<dbReference type="InterPro" id="IPR047216">
    <property type="entry name" value="Endonuclease_DUF559_bact"/>
</dbReference>
<dbReference type="AlphaFoldDB" id="A0A2M7BP29"/>
<evidence type="ECO:0000259" key="1">
    <source>
        <dbReference type="Pfam" id="PF04480"/>
    </source>
</evidence>
<dbReference type="InterPro" id="IPR007569">
    <property type="entry name" value="DUF559"/>
</dbReference>
<organism evidence="2 3">
    <name type="scientific">Candidatus Shapirobacteria bacterium CG03_land_8_20_14_0_80_35_14</name>
    <dbReference type="NCBI Taxonomy" id="1974878"/>
    <lineage>
        <taxon>Bacteria</taxon>
        <taxon>Candidatus Shapironibacteriota</taxon>
    </lineage>
</organism>
<evidence type="ECO:0000313" key="2">
    <source>
        <dbReference type="EMBL" id="PIV07248.1"/>
    </source>
</evidence>
<dbReference type="PANTHER" id="PTHR38590">
    <property type="entry name" value="BLL0828 PROTEIN"/>
    <property type="match status" value="1"/>
</dbReference>
<evidence type="ECO:0000313" key="3">
    <source>
        <dbReference type="Proteomes" id="UP000229191"/>
    </source>
</evidence>
<feature type="domain" description="DUF559" evidence="1">
    <location>
        <begin position="1"/>
        <end position="68"/>
    </location>
</feature>
<protein>
    <recommendedName>
        <fullName evidence="1">DUF559 domain-containing protein</fullName>
    </recommendedName>
</protein>
<accession>A0A2M7BP29</accession>
<name>A0A2M7BP29_9BACT</name>
<proteinExistence type="predicted"/>
<dbReference type="EMBL" id="PEVB01000079">
    <property type="protein sequence ID" value="PIV07248.1"/>
    <property type="molecule type" value="Genomic_DNA"/>
</dbReference>
<dbReference type="Proteomes" id="UP000229191">
    <property type="component" value="Unassembled WGS sequence"/>
</dbReference>
<sequence>MDQFILDFYYSKLLLAIEIDGGYHLGQKKLDHERDIKLSMIGIKTIRYTNDEVLKTLKLVTDNIKEEILERSYEI</sequence>
<comment type="caution">
    <text evidence="2">The sequence shown here is derived from an EMBL/GenBank/DDBJ whole genome shotgun (WGS) entry which is preliminary data.</text>
</comment>
<reference evidence="3" key="1">
    <citation type="submission" date="2017-09" db="EMBL/GenBank/DDBJ databases">
        <title>Depth-based differentiation of microbial function through sediment-hosted aquifers and enrichment of novel symbionts in the deep terrestrial subsurface.</title>
        <authorList>
            <person name="Probst A.J."/>
            <person name="Ladd B."/>
            <person name="Jarett J.K."/>
            <person name="Geller-Mcgrath D.E."/>
            <person name="Sieber C.M.K."/>
            <person name="Emerson J.B."/>
            <person name="Anantharaman K."/>
            <person name="Thomas B.C."/>
            <person name="Malmstrom R."/>
            <person name="Stieglmeier M."/>
            <person name="Klingl A."/>
            <person name="Woyke T."/>
            <person name="Ryan C.M."/>
            <person name="Banfield J.F."/>
        </authorList>
    </citation>
    <scope>NUCLEOTIDE SEQUENCE [LARGE SCALE GENOMIC DNA]</scope>
</reference>
<dbReference type="Pfam" id="PF04480">
    <property type="entry name" value="DUF559"/>
    <property type="match status" value="1"/>
</dbReference>
<dbReference type="Gene3D" id="3.40.960.10">
    <property type="entry name" value="VSR Endonuclease"/>
    <property type="match status" value="1"/>
</dbReference>
<dbReference type="PANTHER" id="PTHR38590:SF1">
    <property type="entry name" value="BLL0828 PROTEIN"/>
    <property type="match status" value="1"/>
</dbReference>